<evidence type="ECO:0000313" key="2">
    <source>
        <dbReference type="Proteomes" id="UP001156703"/>
    </source>
</evidence>
<evidence type="ECO:0008006" key="3">
    <source>
        <dbReference type="Google" id="ProtNLM"/>
    </source>
</evidence>
<gene>
    <name evidence="1" type="ORF">GCM10007925_18640</name>
</gene>
<comment type="caution">
    <text evidence="1">The sequence shown here is derived from an EMBL/GenBank/DDBJ whole genome shotgun (WGS) entry which is preliminary data.</text>
</comment>
<accession>A0ABQ5Z9K1</accession>
<dbReference type="SUPFAM" id="SSF53098">
    <property type="entry name" value="Ribonuclease H-like"/>
    <property type="match status" value="1"/>
</dbReference>
<name>A0ABQ5Z9K1_9SPHN</name>
<keyword evidence="2" id="KW-1185">Reference proteome</keyword>
<dbReference type="EMBL" id="BSOO01000019">
    <property type="protein sequence ID" value="GLR48151.1"/>
    <property type="molecule type" value="Genomic_DNA"/>
</dbReference>
<dbReference type="Gene3D" id="3.30.420.10">
    <property type="entry name" value="Ribonuclease H-like superfamily/Ribonuclease H"/>
    <property type="match status" value="1"/>
</dbReference>
<dbReference type="Proteomes" id="UP001156703">
    <property type="component" value="Unassembled WGS sequence"/>
</dbReference>
<proteinExistence type="predicted"/>
<dbReference type="RefSeq" id="WP_051676628.1">
    <property type="nucleotide sequence ID" value="NZ_BSOO01000019.1"/>
</dbReference>
<protein>
    <recommendedName>
        <fullName evidence="3">Exonuclease</fullName>
    </recommendedName>
</protein>
<dbReference type="InterPro" id="IPR012337">
    <property type="entry name" value="RNaseH-like_sf"/>
</dbReference>
<reference evidence="2" key="1">
    <citation type="journal article" date="2019" name="Int. J. Syst. Evol. Microbiol.">
        <title>The Global Catalogue of Microorganisms (GCM) 10K type strain sequencing project: providing services to taxonomists for standard genome sequencing and annotation.</title>
        <authorList>
            <consortium name="The Broad Institute Genomics Platform"/>
            <consortium name="The Broad Institute Genome Sequencing Center for Infectious Disease"/>
            <person name="Wu L."/>
            <person name="Ma J."/>
        </authorList>
    </citation>
    <scope>NUCLEOTIDE SEQUENCE [LARGE SCALE GENOMIC DNA]</scope>
    <source>
        <strain evidence="2">NBRC 102146</strain>
    </source>
</reference>
<dbReference type="InterPro" id="IPR036397">
    <property type="entry name" value="RNaseH_sf"/>
</dbReference>
<sequence>MKNILIQSDRPVAVLDIEASALGTGSYPLEVGVALVRAPTKIIEVGASLIQPTEAWLRSGLWSDASAAVHGIPLELAERDGREVEQVCDWLNTLLGSRTIVASDAPRYDQDWLDTLFKAAGREQQFTLFNIEIMTADFSSDQHRQLACLLSRAPVPHRAGPDALRLASRLMEAHLGYPPRSAPLESPRDI</sequence>
<evidence type="ECO:0000313" key="1">
    <source>
        <dbReference type="EMBL" id="GLR48151.1"/>
    </source>
</evidence>
<organism evidence="1 2">
    <name type="scientific">Sphingomonas astaxanthinifaciens DSM 22298</name>
    <dbReference type="NCBI Taxonomy" id="1123267"/>
    <lineage>
        <taxon>Bacteria</taxon>
        <taxon>Pseudomonadati</taxon>
        <taxon>Pseudomonadota</taxon>
        <taxon>Alphaproteobacteria</taxon>
        <taxon>Sphingomonadales</taxon>
        <taxon>Sphingomonadaceae</taxon>
        <taxon>Sphingomonas</taxon>
    </lineage>
</organism>